<evidence type="ECO:0000256" key="9">
    <source>
        <dbReference type="ARBA" id="ARBA00023136"/>
    </source>
</evidence>
<dbReference type="AlphaFoldDB" id="A0A6J7RPN4"/>
<proteinExistence type="predicted"/>
<evidence type="ECO:0000256" key="1">
    <source>
        <dbReference type="ARBA" id="ARBA00004651"/>
    </source>
</evidence>
<gene>
    <name evidence="14" type="ORF">UFOPK4098_01524</name>
    <name evidence="15" type="ORF">UFOPK4347_01792</name>
</gene>
<keyword evidence="4" id="KW-0808">Transferase</keyword>
<accession>A0A6J7RPN4</accession>
<feature type="compositionally biased region" description="Basic and acidic residues" evidence="12">
    <location>
        <begin position="7"/>
        <end position="29"/>
    </location>
</feature>
<keyword evidence="3" id="KW-0444">Lipid biosynthesis</keyword>
<keyword evidence="9 13" id="KW-0472">Membrane</keyword>
<dbReference type="PANTHER" id="PTHR46382:SF1">
    <property type="entry name" value="PHOSPHATIDATE CYTIDYLYLTRANSFERASE"/>
    <property type="match status" value="1"/>
</dbReference>
<dbReference type="GO" id="GO:0004605">
    <property type="term" value="F:phosphatidate cytidylyltransferase activity"/>
    <property type="evidence" value="ECO:0007669"/>
    <property type="project" value="TreeGrafter"/>
</dbReference>
<evidence type="ECO:0000313" key="14">
    <source>
        <dbReference type="EMBL" id="CAB5030805.1"/>
    </source>
</evidence>
<dbReference type="EMBL" id="CAFBQU010000102">
    <property type="protein sequence ID" value="CAB5068412.1"/>
    <property type="molecule type" value="Genomic_DNA"/>
</dbReference>
<evidence type="ECO:0000256" key="8">
    <source>
        <dbReference type="ARBA" id="ARBA00023098"/>
    </source>
</evidence>
<dbReference type="EMBL" id="CAFBPN010000137">
    <property type="protein sequence ID" value="CAB5030805.1"/>
    <property type="molecule type" value="Genomic_DNA"/>
</dbReference>
<feature type="compositionally biased region" description="Low complexity" evidence="12">
    <location>
        <begin position="30"/>
        <end position="46"/>
    </location>
</feature>
<keyword evidence="5 13" id="KW-0812">Transmembrane</keyword>
<dbReference type="GO" id="GO:0005886">
    <property type="term" value="C:plasma membrane"/>
    <property type="evidence" value="ECO:0007669"/>
    <property type="project" value="UniProtKB-SubCell"/>
</dbReference>
<evidence type="ECO:0000256" key="3">
    <source>
        <dbReference type="ARBA" id="ARBA00022516"/>
    </source>
</evidence>
<organism evidence="14">
    <name type="scientific">freshwater metagenome</name>
    <dbReference type="NCBI Taxonomy" id="449393"/>
    <lineage>
        <taxon>unclassified sequences</taxon>
        <taxon>metagenomes</taxon>
        <taxon>ecological metagenomes</taxon>
    </lineage>
</organism>
<evidence type="ECO:0000256" key="12">
    <source>
        <dbReference type="SAM" id="MobiDB-lite"/>
    </source>
</evidence>
<keyword evidence="7 13" id="KW-1133">Transmembrane helix</keyword>
<sequence>MGVAHALPEREDMTDDWKRRDDTGNRDAEGYGTDFGDDFGTVQFGDDAVEPVLSFGDDTGPLPHWTEPPTGELPKFLQSEPADDTDVWSTFSQPAVQPNAAPEPSYRDEPTREARYFENDATPVPGARREPRLVIGSDPTDERARRPEMHQPTGGNSRPIARQAPVGRGARPSSQRPMPQRSQRATGGIGGRDMPQAVTAGLLLAAAFIGALVWRPAAVMIFIVAALGLAAVEFFDKVTEKGYRPATVAGIAACVAAPLAAYWMGDGALPLVFTFAFMAATIGFIGANGVQSGPLPNVAITTMAVVWIGLLGSYAALIVRYSNSGLGVSGHNVGTDTLFIVAAGVVANDVMALFVGSATGRTPLREWISPSKSVEGLIGGTVGTFAAVLLIGMQSGTWNRASEWLLMALVISVLAPLGDLVESMFKRNLDIKDFGTIVRGHGGVLDRFDGFLFVLPGAYYLMLVIQPWVK</sequence>
<feature type="transmembrane region" description="Helical" evidence="13">
    <location>
        <begin position="450"/>
        <end position="469"/>
    </location>
</feature>
<keyword evidence="6" id="KW-0548">Nucleotidyltransferase</keyword>
<comment type="subcellular location">
    <subcellularLocation>
        <location evidence="1">Cell membrane</location>
        <topology evidence="1">Multi-pass membrane protein</topology>
    </subcellularLocation>
</comment>
<evidence type="ECO:0000256" key="11">
    <source>
        <dbReference type="ARBA" id="ARBA00023264"/>
    </source>
</evidence>
<dbReference type="PANTHER" id="PTHR46382">
    <property type="entry name" value="PHOSPHATIDATE CYTIDYLYLTRANSFERASE"/>
    <property type="match status" value="1"/>
</dbReference>
<feature type="compositionally biased region" description="Basic and acidic residues" evidence="12">
    <location>
        <begin position="140"/>
        <end position="149"/>
    </location>
</feature>
<name>A0A6J7RPN4_9ZZZZ</name>
<feature type="transmembrane region" description="Helical" evidence="13">
    <location>
        <begin position="337"/>
        <end position="356"/>
    </location>
</feature>
<evidence type="ECO:0000256" key="7">
    <source>
        <dbReference type="ARBA" id="ARBA00022989"/>
    </source>
</evidence>
<evidence type="ECO:0000313" key="15">
    <source>
        <dbReference type="EMBL" id="CAB5068412.1"/>
    </source>
</evidence>
<dbReference type="GO" id="GO:0016024">
    <property type="term" value="P:CDP-diacylglycerol biosynthetic process"/>
    <property type="evidence" value="ECO:0007669"/>
    <property type="project" value="TreeGrafter"/>
</dbReference>
<feature type="transmembrane region" description="Helical" evidence="13">
    <location>
        <begin position="217"/>
        <end position="235"/>
    </location>
</feature>
<feature type="compositionally biased region" description="Polar residues" evidence="12">
    <location>
        <begin position="172"/>
        <end position="185"/>
    </location>
</feature>
<feature type="transmembrane region" description="Helical" evidence="13">
    <location>
        <begin position="377"/>
        <end position="398"/>
    </location>
</feature>
<keyword evidence="11" id="KW-1208">Phospholipid metabolism</keyword>
<feature type="compositionally biased region" description="Basic and acidic residues" evidence="12">
    <location>
        <begin position="105"/>
        <end position="118"/>
    </location>
</feature>
<reference evidence="14" key="1">
    <citation type="submission" date="2020-05" db="EMBL/GenBank/DDBJ databases">
        <authorList>
            <person name="Chiriac C."/>
            <person name="Salcher M."/>
            <person name="Ghai R."/>
            <person name="Kavagutti S V."/>
        </authorList>
    </citation>
    <scope>NUCLEOTIDE SEQUENCE</scope>
</reference>
<feature type="compositionally biased region" description="Polar residues" evidence="12">
    <location>
        <begin position="87"/>
        <end position="96"/>
    </location>
</feature>
<keyword evidence="2" id="KW-1003">Cell membrane</keyword>
<feature type="region of interest" description="Disordered" evidence="12">
    <location>
        <begin position="1"/>
        <end position="191"/>
    </location>
</feature>
<feature type="transmembrane region" description="Helical" evidence="13">
    <location>
        <begin position="297"/>
        <end position="317"/>
    </location>
</feature>
<dbReference type="Pfam" id="PF01148">
    <property type="entry name" value="CTP_transf_1"/>
    <property type="match status" value="1"/>
</dbReference>
<protein>
    <submittedName>
        <fullName evidence="14">Unannotated protein</fullName>
    </submittedName>
</protein>
<evidence type="ECO:0000256" key="6">
    <source>
        <dbReference type="ARBA" id="ARBA00022695"/>
    </source>
</evidence>
<keyword evidence="10" id="KW-0594">Phospholipid biosynthesis</keyword>
<evidence type="ECO:0000256" key="4">
    <source>
        <dbReference type="ARBA" id="ARBA00022679"/>
    </source>
</evidence>
<feature type="transmembrane region" description="Helical" evidence="13">
    <location>
        <begin position="271"/>
        <end position="290"/>
    </location>
</feature>
<keyword evidence="8" id="KW-0443">Lipid metabolism</keyword>
<evidence type="ECO:0000256" key="13">
    <source>
        <dbReference type="SAM" id="Phobius"/>
    </source>
</evidence>
<feature type="transmembrane region" description="Helical" evidence="13">
    <location>
        <begin position="247"/>
        <end position="265"/>
    </location>
</feature>
<evidence type="ECO:0000256" key="5">
    <source>
        <dbReference type="ARBA" id="ARBA00022692"/>
    </source>
</evidence>
<evidence type="ECO:0000256" key="10">
    <source>
        <dbReference type="ARBA" id="ARBA00023209"/>
    </source>
</evidence>
<evidence type="ECO:0000256" key="2">
    <source>
        <dbReference type="ARBA" id="ARBA00022475"/>
    </source>
</evidence>